<gene>
    <name evidence="6" type="ORF">JCM19235_4796</name>
</gene>
<dbReference type="InterPro" id="IPR012902">
    <property type="entry name" value="N_methyl_site"/>
</dbReference>
<dbReference type="GO" id="GO:0009289">
    <property type="term" value="C:pilus"/>
    <property type="evidence" value="ECO:0007669"/>
    <property type="project" value="InterPro"/>
</dbReference>
<dbReference type="STRING" id="990268.JCM19235_4796"/>
<sequence length="143" mass="14824">MDRANKQQGFTLIELMIVVAVIGVLAAVALPTYQNYIAKSETSSALATLSALRTPIETETLSNGQFPNPASAASYGIPQSYALGTITLTGNSGAAGTIRVSFETGKSSPKVAGNTLDLVRTVEGSWSCQAANIDSELLPKGCN</sequence>
<evidence type="ECO:0000313" key="6">
    <source>
        <dbReference type="EMBL" id="GAL21314.1"/>
    </source>
</evidence>
<dbReference type="GO" id="GO:0007155">
    <property type="term" value="P:cell adhesion"/>
    <property type="evidence" value="ECO:0007669"/>
    <property type="project" value="InterPro"/>
</dbReference>
<keyword evidence="3" id="KW-0488">Methylation</keyword>
<evidence type="ECO:0000256" key="2">
    <source>
        <dbReference type="ARBA" id="ARBA00011156"/>
    </source>
</evidence>
<keyword evidence="5" id="KW-1133">Transmembrane helix</keyword>
<comment type="similarity">
    <text evidence="1 4">Belongs to the N-Me-Phe pilin family.</text>
</comment>
<evidence type="ECO:0000256" key="3">
    <source>
        <dbReference type="ARBA" id="ARBA00022481"/>
    </source>
</evidence>
<reference evidence="6 7" key="1">
    <citation type="submission" date="2014-09" db="EMBL/GenBank/DDBJ databases">
        <title>Vibrio maritimus JCM 19235. (C45) whole genome shotgun sequence.</title>
        <authorList>
            <person name="Sawabe T."/>
            <person name="Meirelles P."/>
            <person name="Nakanishi M."/>
            <person name="Sayaka M."/>
            <person name="Hattori M."/>
            <person name="Ohkuma M."/>
        </authorList>
    </citation>
    <scope>NUCLEOTIDE SEQUENCE [LARGE SCALE GENOMIC DNA]</scope>
    <source>
        <strain evidence="7">JCM19235</strain>
    </source>
</reference>
<keyword evidence="5" id="KW-0812">Transmembrane</keyword>
<dbReference type="GO" id="GO:0015627">
    <property type="term" value="C:type II protein secretion system complex"/>
    <property type="evidence" value="ECO:0007669"/>
    <property type="project" value="InterPro"/>
</dbReference>
<comment type="subunit">
    <text evidence="2">The pili are polar flexible filaments of about 5.4 nanometers diameter and 2.5 micrometers average length; they consist of only a single polypeptide chain arranged in a helical configuration of five subunits per turn in the assembled pilus.</text>
</comment>
<dbReference type="Pfam" id="PF00114">
    <property type="entry name" value="Pilin"/>
    <property type="match status" value="1"/>
</dbReference>
<dbReference type="GO" id="GO:0015628">
    <property type="term" value="P:protein secretion by the type II secretion system"/>
    <property type="evidence" value="ECO:0007669"/>
    <property type="project" value="InterPro"/>
</dbReference>
<organism evidence="6 7">
    <name type="scientific">Vibrio maritimus</name>
    <dbReference type="NCBI Taxonomy" id="990268"/>
    <lineage>
        <taxon>Bacteria</taxon>
        <taxon>Pseudomonadati</taxon>
        <taxon>Pseudomonadota</taxon>
        <taxon>Gammaproteobacteria</taxon>
        <taxon>Vibrionales</taxon>
        <taxon>Vibrionaceae</taxon>
        <taxon>Vibrio</taxon>
    </lineage>
</organism>
<dbReference type="PANTHER" id="PTHR30093:SF34">
    <property type="entry name" value="PREPILIN PEPTIDASE-DEPENDENT PROTEIN D"/>
    <property type="match status" value="1"/>
</dbReference>
<evidence type="ECO:0000256" key="5">
    <source>
        <dbReference type="SAM" id="Phobius"/>
    </source>
</evidence>
<protein>
    <submittedName>
        <fullName evidence="6">Type IV pilin PilA</fullName>
    </submittedName>
</protein>
<comment type="caution">
    <text evidence="6">The sequence shown here is derived from an EMBL/GenBank/DDBJ whole genome shotgun (WGS) entry which is preliminary data.</text>
</comment>
<dbReference type="PANTHER" id="PTHR30093">
    <property type="entry name" value="GENERAL SECRETION PATHWAY PROTEIN G"/>
    <property type="match status" value="1"/>
</dbReference>
<evidence type="ECO:0000313" key="7">
    <source>
        <dbReference type="Proteomes" id="UP000029228"/>
    </source>
</evidence>
<evidence type="ECO:0000256" key="1">
    <source>
        <dbReference type="ARBA" id="ARBA00005233"/>
    </source>
</evidence>
<keyword evidence="7" id="KW-1185">Reference proteome</keyword>
<proteinExistence type="inferred from homology"/>
<dbReference type="InterPro" id="IPR045584">
    <property type="entry name" value="Pilin-like"/>
</dbReference>
<keyword evidence="4" id="KW-0281">Fimbrium</keyword>
<dbReference type="EMBL" id="BBMR01000008">
    <property type="protein sequence ID" value="GAL21314.1"/>
    <property type="molecule type" value="Genomic_DNA"/>
</dbReference>
<keyword evidence="5" id="KW-0472">Membrane</keyword>
<feature type="transmembrane region" description="Helical" evidence="5">
    <location>
        <begin position="12"/>
        <end position="33"/>
    </location>
</feature>
<dbReference type="InterPro" id="IPR000983">
    <property type="entry name" value="Bac_GSPG_pilin"/>
</dbReference>
<dbReference type="PRINTS" id="PR00813">
    <property type="entry name" value="BCTERIALGSPG"/>
</dbReference>
<name>A0A090S467_9VIBR</name>
<dbReference type="InterPro" id="IPR001082">
    <property type="entry name" value="Pilin"/>
</dbReference>
<evidence type="ECO:0000256" key="4">
    <source>
        <dbReference type="RuleBase" id="RU000389"/>
    </source>
</evidence>
<dbReference type="AlphaFoldDB" id="A0A090S467"/>
<dbReference type="PROSITE" id="PS00409">
    <property type="entry name" value="PROKAR_NTER_METHYL"/>
    <property type="match status" value="1"/>
</dbReference>
<dbReference type="NCBIfam" id="TIGR02532">
    <property type="entry name" value="IV_pilin_GFxxxE"/>
    <property type="match status" value="1"/>
</dbReference>
<dbReference type="Gene3D" id="3.30.700.10">
    <property type="entry name" value="Glycoprotein, Type 4 Pilin"/>
    <property type="match status" value="1"/>
</dbReference>
<dbReference type="Pfam" id="PF07963">
    <property type="entry name" value="N_methyl"/>
    <property type="match status" value="1"/>
</dbReference>
<dbReference type="Proteomes" id="UP000029228">
    <property type="component" value="Unassembled WGS sequence"/>
</dbReference>
<dbReference type="SUPFAM" id="SSF54523">
    <property type="entry name" value="Pili subunits"/>
    <property type="match status" value="1"/>
</dbReference>
<accession>A0A090S467</accession>